<evidence type="ECO:0000313" key="2">
    <source>
        <dbReference type="WBParaSite" id="PgR135_g006_t01"/>
    </source>
</evidence>
<dbReference type="AlphaFoldDB" id="A0A915CEJ2"/>
<accession>A0A915CEJ2</accession>
<dbReference type="WBParaSite" id="PgR135_g006_t01">
    <property type="protein sequence ID" value="PgR135_g006_t01"/>
    <property type="gene ID" value="PgR135_g006"/>
</dbReference>
<protein>
    <submittedName>
        <fullName evidence="2">Uncharacterized protein</fullName>
    </submittedName>
</protein>
<evidence type="ECO:0000313" key="1">
    <source>
        <dbReference type="Proteomes" id="UP000887569"/>
    </source>
</evidence>
<proteinExistence type="predicted"/>
<dbReference type="Proteomes" id="UP000887569">
    <property type="component" value="Unplaced"/>
</dbReference>
<sequence length="85" mass="9421">MKSEEPQNRACTRQYALSLSILKGSLITLVTATSNSLLHIMGTQISLWRLCVKKVSTGRNIAVSEPWTIRKASAYAGYERVLHGD</sequence>
<organism evidence="1 2">
    <name type="scientific">Parascaris univalens</name>
    <name type="common">Nematode worm</name>
    <dbReference type="NCBI Taxonomy" id="6257"/>
    <lineage>
        <taxon>Eukaryota</taxon>
        <taxon>Metazoa</taxon>
        <taxon>Ecdysozoa</taxon>
        <taxon>Nematoda</taxon>
        <taxon>Chromadorea</taxon>
        <taxon>Rhabditida</taxon>
        <taxon>Spirurina</taxon>
        <taxon>Ascaridomorpha</taxon>
        <taxon>Ascaridoidea</taxon>
        <taxon>Ascarididae</taxon>
        <taxon>Parascaris</taxon>
    </lineage>
</organism>
<name>A0A915CEJ2_PARUN</name>
<keyword evidence="1" id="KW-1185">Reference proteome</keyword>
<reference evidence="2" key="1">
    <citation type="submission" date="2022-11" db="UniProtKB">
        <authorList>
            <consortium name="WormBaseParasite"/>
        </authorList>
    </citation>
    <scope>IDENTIFICATION</scope>
</reference>